<dbReference type="Pfam" id="PF12833">
    <property type="entry name" value="HTH_18"/>
    <property type="match status" value="1"/>
</dbReference>
<dbReference type="GO" id="GO:0043565">
    <property type="term" value="F:sequence-specific DNA binding"/>
    <property type="evidence" value="ECO:0007669"/>
    <property type="project" value="InterPro"/>
</dbReference>
<dbReference type="PANTHER" id="PTHR43280:SF28">
    <property type="entry name" value="HTH-TYPE TRANSCRIPTIONAL ACTIVATOR RHAS"/>
    <property type="match status" value="1"/>
</dbReference>
<dbReference type="InterPro" id="IPR037923">
    <property type="entry name" value="HTH-like"/>
</dbReference>
<accession>A0A2U2PAC8</accession>
<proteinExistence type="predicted"/>
<dbReference type="Proteomes" id="UP000245647">
    <property type="component" value="Unassembled WGS sequence"/>
</dbReference>
<gene>
    <name evidence="5" type="ORF">DDR33_22935</name>
</gene>
<comment type="caution">
    <text evidence="5">The sequence shown here is derived from an EMBL/GenBank/DDBJ whole genome shotgun (WGS) entry which is preliminary data.</text>
</comment>
<dbReference type="SUPFAM" id="SSF46689">
    <property type="entry name" value="Homeodomain-like"/>
    <property type="match status" value="1"/>
</dbReference>
<organism evidence="5 6">
    <name type="scientific">Pararcticibacter amylolyticus</name>
    <dbReference type="NCBI Taxonomy" id="2173175"/>
    <lineage>
        <taxon>Bacteria</taxon>
        <taxon>Pseudomonadati</taxon>
        <taxon>Bacteroidota</taxon>
        <taxon>Sphingobacteriia</taxon>
        <taxon>Sphingobacteriales</taxon>
        <taxon>Sphingobacteriaceae</taxon>
        <taxon>Pararcticibacter</taxon>
    </lineage>
</organism>
<dbReference type="SMART" id="SM00342">
    <property type="entry name" value="HTH_ARAC"/>
    <property type="match status" value="1"/>
</dbReference>
<dbReference type="PRINTS" id="PR00032">
    <property type="entry name" value="HTHARAC"/>
</dbReference>
<sequence>MIRENLFEPYSITYKTIDECPKEAHQHTFFELVYIVSGTGLQCINKNQFNYHEGHMFLITPDDCHSFEVQTTTTFFFLRFSNFYLKSGGLPQENIRRLEFILQNANHRPGCILRNQTDKLLAAPVIEAIIREHSGNDIYSQELIKQLVNTLIIIVARNISKYQQVEISEYTEEKALDILHYLQANIYQPAKLRTKQLCKHFNMSTAYLGTYFKTHTGSTIRQYVSDYKLKLICHRLEFSDKRIREIAGEFNFTDESHFNRFFRKQAGRSPKEYRGMRRTNGF</sequence>
<evidence type="ECO:0000313" key="5">
    <source>
        <dbReference type="EMBL" id="PWG78332.1"/>
    </source>
</evidence>
<dbReference type="RefSeq" id="WP_109418138.1">
    <property type="nucleotide sequence ID" value="NZ_QEAS01000027.1"/>
</dbReference>
<dbReference type="Gene3D" id="1.10.10.60">
    <property type="entry name" value="Homeodomain-like"/>
    <property type="match status" value="2"/>
</dbReference>
<dbReference type="PANTHER" id="PTHR43280">
    <property type="entry name" value="ARAC-FAMILY TRANSCRIPTIONAL REGULATOR"/>
    <property type="match status" value="1"/>
</dbReference>
<dbReference type="OrthoDB" id="636258at2"/>
<dbReference type="InterPro" id="IPR003313">
    <property type="entry name" value="AraC-bd"/>
</dbReference>
<evidence type="ECO:0000256" key="2">
    <source>
        <dbReference type="ARBA" id="ARBA00023125"/>
    </source>
</evidence>
<dbReference type="InterPro" id="IPR018060">
    <property type="entry name" value="HTH_AraC"/>
</dbReference>
<dbReference type="InterPro" id="IPR020449">
    <property type="entry name" value="Tscrpt_reg_AraC-type_HTH"/>
</dbReference>
<keyword evidence="1" id="KW-0805">Transcription regulation</keyword>
<dbReference type="Gene3D" id="2.60.120.10">
    <property type="entry name" value="Jelly Rolls"/>
    <property type="match status" value="1"/>
</dbReference>
<dbReference type="PROSITE" id="PS01124">
    <property type="entry name" value="HTH_ARAC_FAMILY_2"/>
    <property type="match status" value="1"/>
</dbReference>
<evidence type="ECO:0000256" key="3">
    <source>
        <dbReference type="ARBA" id="ARBA00023163"/>
    </source>
</evidence>
<evidence type="ECO:0000256" key="1">
    <source>
        <dbReference type="ARBA" id="ARBA00023015"/>
    </source>
</evidence>
<protein>
    <submittedName>
        <fullName evidence="5">AraC family transcriptional regulator</fullName>
    </submittedName>
</protein>
<dbReference type="EMBL" id="QEAS01000027">
    <property type="protein sequence ID" value="PWG78332.1"/>
    <property type="molecule type" value="Genomic_DNA"/>
</dbReference>
<feature type="domain" description="HTH araC/xylS-type" evidence="4">
    <location>
        <begin position="176"/>
        <end position="276"/>
    </location>
</feature>
<keyword evidence="3" id="KW-0804">Transcription</keyword>
<dbReference type="GO" id="GO:0003700">
    <property type="term" value="F:DNA-binding transcription factor activity"/>
    <property type="evidence" value="ECO:0007669"/>
    <property type="project" value="InterPro"/>
</dbReference>
<keyword evidence="2" id="KW-0238">DNA-binding</keyword>
<keyword evidence="6" id="KW-1185">Reference proteome</keyword>
<dbReference type="InterPro" id="IPR009057">
    <property type="entry name" value="Homeodomain-like_sf"/>
</dbReference>
<dbReference type="InterPro" id="IPR014710">
    <property type="entry name" value="RmlC-like_jellyroll"/>
</dbReference>
<reference evidence="5 6" key="1">
    <citation type="submission" date="2018-04" db="EMBL/GenBank/DDBJ databases">
        <title>Pedobacter chongqingensis sp. nov., isolated from a rottenly hemp rope.</title>
        <authorList>
            <person name="Cai Y."/>
        </authorList>
    </citation>
    <scope>NUCLEOTIDE SEQUENCE [LARGE SCALE GENOMIC DNA]</scope>
    <source>
        <strain evidence="5 6">FJ4-8</strain>
    </source>
</reference>
<dbReference type="Pfam" id="PF02311">
    <property type="entry name" value="AraC_binding"/>
    <property type="match status" value="1"/>
</dbReference>
<evidence type="ECO:0000313" key="6">
    <source>
        <dbReference type="Proteomes" id="UP000245647"/>
    </source>
</evidence>
<name>A0A2U2PAC8_9SPHI</name>
<evidence type="ECO:0000259" key="4">
    <source>
        <dbReference type="PROSITE" id="PS01124"/>
    </source>
</evidence>
<dbReference type="AlphaFoldDB" id="A0A2U2PAC8"/>
<dbReference type="SUPFAM" id="SSF51215">
    <property type="entry name" value="Regulatory protein AraC"/>
    <property type="match status" value="1"/>
</dbReference>